<keyword evidence="4 11" id="KW-0863">Zinc-finger</keyword>
<dbReference type="GO" id="GO:0008270">
    <property type="term" value="F:zinc ion binding"/>
    <property type="evidence" value="ECO:0007669"/>
    <property type="project" value="UniProtKB-KW"/>
</dbReference>
<feature type="region of interest" description="Disordered" evidence="12">
    <location>
        <begin position="589"/>
        <end position="608"/>
    </location>
</feature>
<evidence type="ECO:0000256" key="9">
    <source>
        <dbReference type="ARBA" id="ARBA00023242"/>
    </source>
</evidence>
<name>A0AAV7XUY2_9NEOP</name>
<dbReference type="GO" id="GO:0005634">
    <property type="term" value="C:nucleus"/>
    <property type="evidence" value="ECO:0007669"/>
    <property type="project" value="UniProtKB-SubCell"/>
</dbReference>
<evidence type="ECO:0000256" key="11">
    <source>
        <dbReference type="PROSITE-ProRule" id="PRU00042"/>
    </source>
</evidence>
<keyword evidence="15" id="KW-1185">Reference proteome</keyword>
<keyword evidence="7" id="KW-0238">DNA-binding</keyword>
<feature type="region of interest" description="Disordered" evidence="12">
    <location>
        <begin position="389"/>
        <end position="415"/>
    </location>
</feature>
<evidence type="ECO:0000256" key="3">
    <source>
        <dbReference type="ARBA" id="ARBA00022737"/>
    </source>
</evidence>
<dbReference type="PROSITE" id="PS00028">
    <property type="entry name" value="ZINC_FINGER_C2H2_1"/>
    <property type="match status" value="3"/>
</dbReference>
<reference evidence="14" key="1">
    <citation type="submission" date="2022-12" db="EMBL/GenBank/DDBJ databases">
        <title>Chromosome-level genome assembly of the bean flower thrips Megalurothrips usitatus.</title>
        <authorList>
            <person name="Ma L."/>
            <person name="Liu Q."/>
            <person name="Li H."/>
            <person name="Cai W."/>
        </authorList>
    </citation>
    <scope>NUCLEOTIDE SEQUENCE</scope>
    <source>
        <strain evidence="14">Cailab_2022a</strain>
    </source>
</reference>
<keyword evidence="6" id="KW-0805">Transcription regulation</keyword>
<dbReference type="PANTHER" id="PTHR23235:SF165">
    <property type="entry name" value="TRANSCRIPTION FACTOR BTD"/>
    <property type="match status" value="1"/>
</dbReference>
<keyword evidence="3" id="KW-0677">Repeat</keyword>
<feature type="compositionally biased region" description="Low complexity" evidence="12">
    <location>
        <begin position="618"/>
        <end position="636"/>
    </location>
</feature>
<evidence type="ECO:0000313" key="15">
    <source>
        <dbReference type="Proteomes" id="UP001075354"/>
    </source>
</evidence>
<gene>
    <name evidence="14" type="ORF">ONE63_005275</name>
</gene>
<evidence type="ECO:0000256" key="4">
    <source>
        <dbReference type="ARBA" id="ARBA00022771"/>
    </source>
</evidence>
<evidence type="ECO:0000256" key="10">
    <source>
        <dbReference type="ARBA" id="ARBA00038409"/>
    </source>
</evidence>
<feature type="domain" description="C2H2-type" evidence="13">
    <location>
        <begin position="728"/>
        <end position="755"/>
    </location>
</feature>
<evidence type="ECO:0000256" key="2">
    <source>
        <dbReference type="ARBA" id="ARBA00022723"/>
    </source>
</evidence>
<dbReference type="InterPro" id="IPR013087">
    <property type="entry name" value="Znf_C2H2_type"/>
</dbReference>
<dbReference type="EMBL" id="JAPTSV010000002">
    <property type="protein sequence ID" value="KAJ1530363.1"/>
    <property type="molecule type" value="Genomic_DNA"/>
</dbReference>
<protein>
    <recommendedName>
        <fullName evidence="13">C2H2-type domain-containing protein</fullName>
    </recommendedName>
</protein>
<sequence length="830" mass="89202">MPEDTSPSPLALLAATCSKIGNTSTSMQQTQALQQDEVQDVSLPPSQDQQITLPGGQQIRIVNAAILQQLQAAQQQAMQQQLQPQQQAAVQQHALQQQHQLVESNAMVAVNPKREPGSPPPSPQGNVGGQTQLVTLQQLQSFLPQNMQLTNAPNPQTSLVAAGQQPDRDIKPTLVSLQNVQNQFIQPQQIVSSAGQNLTYNVVQPMQTVTVDEQGNVLINAAPGAAQQLQHLQLPGGQTLLTPSVLRGSNVLPNPNMQGVQGLQTGLLQNLAGQAVQFPGGGMAVRQAGVGGLQQLVHLPAMTTQTIPVQVPISTANGTIYQTVHLPVQSMQNVQQMIPQMQLGQVPAPQMAQIVTPSGQIQHVQLTSLSQLGGLGQLQIAQAQQPQQQAQQQQTQHNANSTVTSSTWSTSTVTSPTVSVQTVSAPTMLNGFDASGQQQISFAGGQLVLQQQQPQQQQITLPNGQQVTVIPNMANVGGLTNLGNLTQVRPNVFQVSAVPNVTNLSNLQSFPIQNIPGLGNVQLIPASALSLNQQLGLNAQTQQAQQAAQAHQVQVQAQQLQPQQQQVQQQPQSQAPTVVSLSGGIQIMSESESSTPQTSQVSSDNGDSTVQWQVVNSSPAPASAPVAAVSTSSSSSSRKDGKRQRRVACTCPNCNDSRERGGERRKVHICHIPGCSKVYGKTSHLRAHLRWHSGERPFICGWMYCGKRFTRSDELQRHRRTHTGEKRFACQDCDKKFMRSDHLSKHMRIHAKQRREGLPVGPVGPNENSEQEMATSTQSGSEEDDDDEDGSDGEESGSSDEEEMKIIINPEPDQSDGGVTESLESPQMPS</sequence>
<dbReference type="GO" id="GO:0000981">
    <property type="term" value="F:DNA-binding transcription factor activity, RNA polymerase II-specific"/>
    <property type="evidence" value="ECO:0007669"/>
    <property type="project" value="TreeGrafter"/>
</dbReference>
<feature type="region of interest" description="Disordered" evidence="12">
    <location>
        <begin position="744"/>
        <end position="830"/>
    </location>
</feature>
<dbReference type="AlphaFoldDB" id="A0AAV7XUY2"/>
<dbReference type="FunFam" id="3.30.160.60:FF:000014">
    <property type="entry name" value="Transcription factor Sp3"/>
    <property type="match status" value="1"/>
</dbReference>
<keyword evidence="5" id="KW-0862">Zinc</keyword>
<feature type="compositionally biased region" description="Polar residues" evidence="12">
    <location>
        <begin position="766"/>
        <end position="778"/>
    </location>
</feature>
<evidence type="ECO:0000313" key="14">
    <source>
        <dbReference type="EMBL" id="KAJ1530363.1"/>
    </source>
</evidence>
<accession>A0AAV7XUY2</accession>
<feature type="compositionally biased region" description="Acidic residues" evidence="12">
    <location>
        <begin position="781"/>
        <end position="803"/>
    </location>
</feature>
<keyword evidence="9" id="KW-0539">Nucleus</keyword>
<feature type="domain" description="C2H2-type" evidence="13">
    <location>
        <begin position="698"/>
        <end position="727"/>
    </location>
</feature>
<dbReference type="Pfam" id="PF00096">
    <property type="entry name" value="zf-C2H2"/>
    <property type="match status" value="2"/>
</dbReference>
<keyword evidence="2" id="KW-0479">Metal-binding</keyword>
<evidence type="ECO:0000256" key="6">
    <source>
        <dbReference type="ARBA" id="ARBA00023015"/>
    </source>
</evidence>
<evidence type="ECO:0000256" key="1">
    <source>
        <dbReference type="ARBA" id="ARBA00004123"/>
    </source>
</evidence>
<comment type="caution">
    <text evidence="14">The sequence shown here is derived from an EMBL/GenBank/DDBJ whole genome shotgun (WGS) entry which is preliminary data.</text>
</comment>
<dbReference type="FunFam" id="3.30.160.60:FF:001110">
    <property type="entry name" value="Krueppel factor 13"/>
    <property type="match status" value="1"/>
</dbReference>
<dbReference type="PROSITE" id="PS50157">
    <property type="entry name" value="ZINC_FINGER_C2H2_2"/>
    <property type="match status" value="3"/>
</dbReference>
<organism evidence="14 15">
    <name type="scientific">Megalurothrips usitatus</name>
    <name type="common">bean blossom thrips</name>
    <dbReference type="NCBI Taxonomy" id="439358"/>
    <lineage>
        <taxon>Eukaryota</taxon>
        <taxon>Metazoa</taxon>
        <taxon>Ecdysozoa</taxon>
        <taxon>Arthropoda</taxon>
        <taxon>Hexapoda</taxon>
        <taxon>Insecta</taxon>
        <taxon>Pterygota</taxon>
        <taxon>Neoptera</taxon>
        <taxon>Paraneoptera</taxon>
        <taxon>Thysanoptera</taxon>
        <taxon>Terebrantia</taxon>
        <taxon>Thripoidea</taxon>
        <taxon>Thripidae</taxon>
        <taxon>Megalurothrips</taxon>
    </lineage>
</organism>
<keyword evidence="8" id="KW-0804">Transcription</keyword>
<proteinExistence type="inferred from homology"/>
<dbReference type="PANTHER" id="PTHR23235">
    <property type="entry name" value="KRUEPPEL-LIKE TRANSCRIPTION FACTOR"/>
    <property type="match status" value="1"/>
</dbReference>
<dbReference type="GO" id="GO:0000978">
    <property type="term" value="F:RNA polymerase II cis-regulatory region sequence-specific DNA binding"/>
    <property type="evidence" value="ECO:0007669"/>
    <property type="project" value="TreeGrafter"/>
</dbReference>
<dbReference type="SUPFAM" id="SSF57667">
    <property type="entry name" value="beta-beta-alpha zinc fingers"/>
    <property type="match status" value="2"/>
</dbReference>
<evidence type="ECO:0000256" key="8">
    <source>
        <dbReference type="ARBA" id="ARBA00023163"/>
    </source>
</evidence>
<feature type="region of interest" description="Disordered" evidence="12">
    <location>
        <begin position="618"/>
        <end position="642"/>
    </location>
</feature>
<feature type="domain" description="C2H2-type" evidence="13">
    <location>
        <begin position="668"/>
        <end position="697"/>
    </location>
</feature>
<evidence type="ECO:0000259" key="13">
    <source>
        <dbReference type="PROSITE" id="PS50157"/>
    </source>
</evidence>
<comment type="subcellular location">
    <subcellularLocation>
        <location evidence="1">Nucleus</location>
    </subcellularLocation>
</comment>
<evidence type="ECO:0000256" key="7">
    <source>
        <dbReference type="ARBA" id="ARBA00023125"/>
    </source>
</evidence>
<dbReference type="Proteomes" id="UP001075354">
    <property type="component" value="Chromosome 2"/>
</dbReference>
<comment type="similarity">
    <text evidence="10">Belongs to the Sp1 C2H2-type zinc-finger protein family.</text>
</comment>
<dbReference type="InterPro" id="IPR036236">
    <property type="entry name" value="Znf_C2H2_sf"/>
</dbReference>
<evidence type="ECO:0000256" key="5">
    <source>
        <dbReference type="ARBA" id="ARBA00022833"/>
    </source>
</evidence>
<dbReference type="SMART" id="SM00355">
    <property type="entry name" value="ZnF_C2H2"/>
    <property type="match status" value="3"/>
</dbReference>
<feature type="compositionally biased region" description="Low complexity" evidence="12">
    <location>
        <begin position="589"/>
        <end position="603"/>
    </location>
</feature>
<evidence type="ECO:0000256" key="12">
    <source>
        <dbReference type="SAM" id="MobiDB-lite"/>
    </source>
</evidence>
<dbReference type="Gene3D" id="3.30.160.60">
    <property type="entry name" value="Classic Zinc Finger"/>
    <property type="match status" value="3"/>
</dbReference>